<comment type="caution">
    <text evidence="1">The sequence shown here is derived from an EMBL/GenBank/DDBJ whole genome shotgun (WGS) entry which is preliminary data.</text>
</comment>
<dbReference type="Pfam" id="PF12836">
    <property type="entry name" value="HHH_3"/>
    <property type="match status" value="1"/>
</dbReference>
<dbReference type="AlphaFoldDB" id="A0AAN9A2D1"/>
<dbReference type="EMBL" id="JAXCGZ010008162">
    <property type="protein sequence ID" value="KAK7077886.1"/>
    <property type="molecule type" value="Genomic_DNA"/>
</dbReference>
<evidence type="ECO:0000313" key="1">
    <source>
        <dbReference type="EMBL" id="KAK7077886.1"/>
    </source>
</evidence>
<dbReference type="InterPro" id="IPR010994">
    <property type="entry name" value="RuvA_2-like"/>
</dbReference>
<evidence type="ECO:0000313" key="2">
    <source>
        <dbReference type="Proteomes" id="UP001381693"/>
    </source>
</evidence>
<sequence>MDKTKELTTTKSWKVVMSPRKLDEYCKEILSILNEGTVRKLQQLPTIGPKTAMVIYNYRQMFGRFSAVEDLADIPALPRSFYTRFMKADPTSRISWFAPGPGTELPR</sequence>
<keyword evidence="2" id="KW-1185">Reference proteome</keyword>
<gene>
    <name evidence="1" type="ORF">SK128_017935</name>
</gene>
<reference evidence="1 2" key="1">
    <citation type="submission" date="2023-11" db="EMBL/GenBank/DDBJ databases">
        <title>Halocaridina rubra genome assembly.</title>
        <authorList>
            <person name="Smith C."/>
        </authorList>
    </citation>
    <scope>NUCLEOTIDE SEQUENCE [LARGE SCALE GENOMIC DNA]</scope>
    <source>
        <strain evidence="1">EP-1</strain>
        <tissue evidence="1">Whole</tissue>
    </source>
</reference>
<dbReference type="Gene3D" id="1.10.150.280">
    <property type="entry name" value="AF1531-like domain"/>
    <property type="match status" value="1"/>
</dbReference>
<name>A0AAN9A2D1_HALRR</name>
<organism evidence="1 2">
    <name type="scientific">Halocaridina rubra</name>
    <name type="common">Hawaiian red shrimp</name>
    <dbReference type="NCBI Taxonomy" id="373956"/>
    <lineage>
        <taxon>Eukaryota</taxon>
        <taxon>Metazoa</taxon>
        <taxon>Ecdysozoa</taxon>
        <taxon>Arthropoda</taxon>
        <taxon>Crustacea</taxon>
        <taxon>Multicrustacea</taxon>
        <taxon>Malacostraca</taxon>
        <taxon>Eumalacostraca</taxon>
        <taxon>Eucarida</taxon>
        <taxon>Decapoda</taxon>
        <taxon>Pleocyemata</taxon>
        <taxon>Caridea</taxon>
        <taxon>Atyoidea</taxon>
        <taxon>Atyidae</taxon>
        <taxon>Halocaridina</taxon>
    </lineage>
</organism>
<proteinExistence type="predicted"/>
<dbReference type="SUPFAM" id="SSF47781">
    <property type="entry name" value="RuvA domain 2-like"/>
    <property type="match status" value="1"/>
</dbReference>
<dbReference type="Proteomes" id="UP001381693">
    <property type="component" value="Unassembled WGS sequence"/>
</dbReference>
<protein>
    <submittedName>
        <fullName evidence="1">Uncharacterized protein</fullName>
    </submittedName>
</protein>
<accession>A0AAN9A2D1</accession>